<name>A0ABV1KSU8_9BACL</name>
<evidence type="ECO:0000313" key="1">
    <source>
        <dbReference type="EMBL" id="MEQ4483123.1"/>
    </source>
</evidence>
<sequence>MSSFFDSGPLPDWKDIQRWLGKDIPWNLAERWDQAGDSNWLNQYVKDMMTKSRQETPFRQTQTQDNMKIDAIKDNNYVNVTIRLDPEMDLRHLQLFATSERLKITGLSGDRKRAIRFPCPVYARSGKAVMKKDRLLIRFKRRPLEKSEYELFIQS</sequence>
<accession>A0ABV1KSU8</accession>
<organism evidence="1 2">
    <name type="scientific">Cohnella silvisoli</name>
    <dbReference type="NCBI Taxonomy" id="2873699"/>
    <lineage>
        <taxon>Bacteria</taxon>
        <taxon>Bacillati</taxon>
        <taxon>Bacillota</taxon>
        <taxon>Bacilli</taxon>
        <taxon>Bacillales</taxon>
        <taxon>Paenibacillaceae</taxon>
        <taxon>Cohnella</taxon>
    </lineage>
</organism>
<comment type="caution">
    <text evidence="1">The sequence shown here is derived from an EMBL/GenBank/DDBJ whole genome shotgun (WGS) entry which is preliminary data.</text>
</comment>
<keyword evidence="2" id="KW-1185">Reference proteome</keyword>
<reference evidence="1 2" key="1">
    <citation type="journal article" date="2023" name="Genome Announc.">
        <title>Pan-Genome Analyses of the Genus Cohnella and Proposal of the Novel Species Cohnella silvisoli sp. nov., Isolated from Forest Soil.</title>
        <authorList>
            <person name="Wang C."/>
            <person name="Mao L."/>
            <person name="Bao G."/>
            <person name="Zhu H."/>
        </authorList>
    </citation>
    <scope>NUCLEOTIDE SEQUENCE [LARGE SCALE GENOMIC DNA]</scope>
    <source>
        <strain evidence="1 2">NL03-T5-1</strain>
    </source>
</reference>
<evidence type="ECO:0008006" key="3">
    <source>
        <dbReference type="Google" id="ProtNLM"/>
    </source>
</evidence>
<evidence type="ECO:0000313" key="2">
    <source>
        <dbReference type="Proteomes" id="UP001493487"/>
    </source>
</evidence>
<proteinExistence type="predicted"/>
<dbReference type="Proteomes" id="UP001493487">
    <property type="component" value="Unassembled WGS sequence"/>
</dbReference>
<protein>
    <recommendedName>
        <fullName evidence="3">Hsp20/alpha crystallin family protein</fullName>
    </recommendedName>
</protein>
<gene>
    <name evidence="1" type="ORF">QJS35_12015</name>
</gene>
<dbReference type="EMBL" id="JASKHM010000006">
    <property type="protein sequence ID" value="MEQ4483123.1"/>
    <property type="molecule type" value="Genomic_DNA"/>
</dbReference>
<dbReference type="RefSeq" id="WP_232184241.1">
    <property type="nucleotide sequence ID" value="NZ_JAIOAP010000002.1"/>
</dbReference>